<comment type="caution">
    <text evidence="1">The sequence shown here is derived from an EMBL/GenBank/DDBJ whole genome shotgun (WGS) entry which is preliminary data.</text>
</comment>
<dbReference type="EMBL" id="JANQBD010000002">
    <property type="protein sequence ID" value="MCR8630171.1"/>
    <property type="molecule type" value="Genomic_DNA"/>
</dbReference>
<dbReference type="Proteomes" id="UP001300012">
    <property type="component" value="Unassembled WGS sequence"/>
</dbReference>
<dbReference type="RefSeq" id="WP_258211792.1">
    <property type="nucleotide sequence ID" value="NZ_JANQBD010000002.1"/>
</dbReference>
<reference evidence="1 2" key="1">
    <citation type="submission" date="2022-08" db="EMBL/GenBank/DDBJ databases">
        <title>Paenibacillus endoradicis sp. nov., Paenibacillus radicibacter sp. nov and Paenibacillus pararadicis sp. nov., three cold-adapted plant growth-promoting bacteria isolated from root of Larix gmelinii in Great Khingan.</title>
        <authorList>
            <person name="Xue H."/>
        </authorList>
    </citation>
    <scope>NUCLEOTIDE SEQUENCE [LARGE SCALE GENOMIC DNA]</scope>
    <source>
        <strain evidence="1 2">N5-1-1-5</strain>
    </source>
</reference>
<proteinExistence type="predicted"/>
<protein>
    <submittedName>
        <fullName evidence="1">Uncharacterized protein</fullName>
    </submittedName>
</protein>
<organism evidence="1 2">
    <name type="scientific">Paenibacillus radicis</name>
    <name type="common">ex Xue et al. 2023</name>
    <dbReference type="NCBI Taxonomy" id="2972489"/>
    <lineage>
        <taxon>Bacteria</taxon>
        <taxon>Bacillati</taxon>
        <taxon>Bacillota</taxon>
        <taxon>Bacilli</taxon>
        <taxon>Bacillales</taxon>
        <taxon>Paenibacillaceae</taxon>
        <taxon>Paenibacillus</taxon>
    </lineage>
</organism>
<evidence type="ECO:0000313" key="1">
    <source>
        <dbReference type="EMBL" id="MCR8630171.1"/>
    </source>
</evidence>
<accession>A0ABT1YAE5</accession>
<name>A0ABT1YAE5_9BACL</name>
<keyword evidence="2" id="KW-1185">Reference proteome</keyword>
<gene>
    <name evidence="1" type="ORF">NV381_03040</name>
</gene>
<evidence type="ECO:0000313" key="2">
    <source>
        <dbReference type="Proteomes" id="UP001300012"/>
    </source>
</evidence>
<sequence>MNIFISFKGGKVLKLIMNTSPFRLEQGYDLGFGPSVYDTMAEVIITFQNPNEDILFSYTNWDIELDPHIDYFIEQSACFFHSGIIHDPDQSIAHKVKEVLLHHYEPKCDPKSIMALQDQLMTQFKENPLNELEEELIRKIGTTVHEMQTIYTLKDRDKKTQSFVNNRLVDTTSTWPLPYDTPVNLKNILWYRANSKEDILRSFDLTDWWFTCVIMNRNTTVENYNYFLDYTEEHREEYDGMVLYITASKKRHFKDTVLPRLIDLLGDKLEVVG</sequence>